<keyword evidence="3" id="KW-1185">Reference proteome</keyword>
<comment type="caution">
    <text evidence="2">The sequence shown here is derived from an EMBL/GenBank/DDBJ whole genome shotgun (WGS) entry which is preliminary data.</text>
</comment>
<sequence length="155" mass="16242">MEPFASAFGAGPRGEKHICRRITFHSAVDVPPVERPALLGVPGEGARRAVRFGTGNVRGGAVGPAGGGAAGRARPRPGRVRGDPGHGTRSLHAKQTKCAKGTGRAGRSPGRRYTDPARSGEKRRRYGRRRWNGGAVGQAVAAPVPAPARSRTGRW</sequence>
<evidence type="ECO:0000313" key="2">
    <source>
        <dbReference type="EMBL" id="KOT37221.1"/>
    </source>
</evidence>
<dbReference type="AlphaFoldDB" id="A0A0M9X857"/>
<name>A0A0M9X857_9ACTN</name>
<accession>A0A0M9X857</accession>
<feature type="compositionally biased region" description="Gly residues" evidence="1">
    <location>
        <begin position="56"/>
        <end position="70"/>
    </location>
</feature>
<dbReference type="Proteomes" id="UP000037773">
    <property type="component" value="Unassembled WGS sequence"/>
</dbReference>
<evidence type="ECO:0000256" key="1">
    <source>
        <dbReference type="SAM" id="MobiDB-lite"/>
    </source>
</evidence>
<reference evidence="2 3" key="1">
    <citation type="submission" date="2015-07" db="EMBL/GenBank/DDBJ databases">
        <authorList>
            <person name="Noorani M."/>
        </authorList>
    </citation>
    <scope>NUCLEOTIDE SEQUENCE [LARGE SCALE GENOMIC DNA]</scope>
    <source>
        <strain evidence="2 3">NRRL B-24567</strain>
    </source>
</reference>
<gene>
    <name evidence="2" type="ORF">ADK41_20295</name>
</gene>
<feature type="region of interest" description="Disordered" evidence="1">
    <location>
        <begin position="54"/>
        <end position="155"/>
    </location>
</feature>
<proteinExistence type="predicted"/>
<evidence type="ECO:0000313" key="3">
    <source>
        <dbReference type="Proteomes" id="UP000037773"/>
    </source>
</evidence>
<organism evidence="2 3">
    <name type="scientific">Streptomyces caelestis</name>
    <dbReference type="NCBI Taxonomy" id="36816"/>
    <lineage>
        <taxon>Bacteria</taxon>
        <taxon>Bacillati</taxon>
        <taxon>Actinomycetota</taxon>
        <taxon>Actinomycetes</taxon>
        <taxon>Kitasatosporales</taxon>
        <taxon>Streptomycetaceae</taxon>
        <taxon>Streptomyces</taxon>
    </lineage>
</organism>
<feature type="compositionally biased region" description="Basic residues" evidence="1">
    <location>
        <begin position="121"/>
        <end position="131"/>
    </location>
</feature>
<dbReference type="EMBL" id="LGCN01000199">
    <property type="protein sequence ID" value="KOT37221.1"/>
    <property type="molecule type" value="Genomic_DNA"/>
</dbReference>
<protein>
    <submittedName>
        <fullName evidence="2">Uncharacterized protein</fullName>
    </submittedName>
</protein>